<dbReference type="AlphaFoldDB" id="D0AAL7"/>
<keyword evidence="1" id="KW-0812">Transmembrane</keyword>
<reference evidence="3" key="1">
    <citation type="journal article" date="2010" name="PLoS Negl. Trop. Dis.">
        <title>The genome sequence of Trypanosoma brucei gambiense, causative agent of chronic human african trypanosomiasis.</title>
        <authorList>
            <person name="Jackson A.P."/>
            <person name="Sanders M."/>
            <person name="Berry A."/>
            <person name="McQuillan J."/>
            <person name="Aslett M.A."/>
            <person name="Quail M.A."/>
            <person name="Chukualim B."/>
            <person name="Capewell P."/>
            <person name="MacLeod A."/>
            <person name="Melville S.E."/>
            <person name="Gibson W."/>
            <person name="Barry J.D."/>
            <person name="Berriman M."/>
            <person name="Hertz-Fowler C."/>
        </authorList>
    </citation>
    <scope>NUCLEOTIDE SEQUENCE [LARGE SCALE GENOMIC DNA]</scope>
    <source>
        <strain evidence="3">MHOM/CI/86/DAL972</strain>
    </source>
</reference>
<feature type="transmembrane region" description="Helical" evidence="1">
    <location>
        <begin position="67"/>
        <end position="93"/>
    </location>
</feature>
<name>D0AAL7_TRYB9</name>
<evidence type="ECO:0000313" key="2">
    <source>
        <dbReference type="EMBL" id="CBH18718.1"/>
    </source>
</evidence>
<dbReference type="EMBL" id="FN554974">
    <property type="protein sequence ID" value="CBH18718.1"/>
    <property type="molecule type" value="Genomic_DNA"/>
</dbReference>
<protein>
    <submittedName>
        <fullName evidence="2">Uncharacterized protein</fullName>
    </submittedName>
</protein>
<dbReference type="KEGG" id="tbg:TbgDal_XI18380"/>
<dbReference type="Proteomes" id="UP000002316">
    <property type="component" value="Chromosome 11"/>
</dbReference>
<keyword evidence="1" id="KW-0472">Membrane</keyword>
<keyword evidence="1" id="KW-1133">Transmembrane helix</keyword>
<gene>
    <name evidence="2" type="ORF">TbgDal_XI18380</name>
</gene>
<sequence length="108" mass="12367">MTIKMNDFVNLRIRFIFLICCSFLCLFSSFFSFLFVPSRLLTLLLSNIDVFMGCEVGLSPPSFFRSFVSVCPCFVCCLVFGHSNDIAVMIITIKMKNMIIIMMIIIHV</sequence>
<dbReference type="RefSeq" id="XP_011780982.1">
    <property type="nucleotide sequence ID" value="XM_011782680.1"/>
</dbReference>
<evidence type="ECO:0000313" key="3">
    <source>
        <dbReference type="Proteomes" id="UP000002316"/>
    </source>
</evidence>
<feature type="transmembrane region" description="Helical" evidence="1">
    <location>
        <begin position="12"/>
        <end position="36"/>
    </location>
</feature>
<proteinExistence type="predicted"/>
<evidence type="ECO:0000256" key="1">
    <source>
        <dbReference type="SAM" id="Phobius"/>
    </source>
</evidence>
<accession>D0AAL7</accession>
<dbReference type="GeneID" id="23867060"/>
<organism evidence="2 3">
    <name type="scientific">Trypanosoma brucei gambiense (strain MHOM/CI/86/DAL972)</name>
    <dbReference type="NCBI Taxonomy" id="679716"/>
    <lineage>
        <taxon>Eukaryota</taxon>
        <taxon>Discoba</taxon>
        <taxon>Euglenozoa</taxon>
        <taxon>Kinetoplastea</taxon>
        <taxon>Metakinetoplastina</taxon>
        <taxon>Trypanosomatida</taxon>
        <taxon>Trypanosomatidae</taxon>
        <taxon>Trypanosoma</taxon>
    </lineage>
</organism>